<name>A0A8K0KF20_LADFU</name>
<sequence length="594" mass="66084">MNFDDVLDAVDGFGRYQKGLAFVFLPVMFAYTTIYCGQIFFAHTPQHWCRVPSLAHLPQDVRRALSIPNEGEGGERWSQCTMYDANYTMEIDMNDTRLAPIVPCKFGWEYDLNSTFPTMVSDMDWVCGESWRPVFGQASFFVGATIGSVILGAVADQWGRVPSLVIANAISAAAGIAIAYIPTSSGISDSSYSQYNDTSSHDSPAEMDGDTMFTPFTLFVILRFVTGMGYDACYMMAYICILEYVDTKRRAVMANIPLAVFLTLAFVTMPWVAYAVWDWRLFSIIICIPVVSIIFAPFVVPESCRWLLSKGKYSRAEKILKKVAKVNGKTLTKDFNENLREMGMNLAEEAKMNSATTIDLFRTPSMRKRVLLMLILWLILTIVYDGHIRNVENLGENIFITFSVTGIVEAPACMLPAYTLDRFGRRSSFGIPLALSGVSYLIVLALPRESTIGITALAVIGRLCVVTALNSCLQFFVELLPTRLRGQGTSFVHVAGHMASLLSPLIIHLAEVNYYLPFLILGLMGVLGGGFAFLLPETARQPLPETVEDVENWVSPTRRPNSKHSEAIYRLTSTEPYPVKCSVKMDSNTEQSVL</sequence>
<evidence type="ECO:0000256" key="4">
    <source>
        <dbReference type="ARBA" id="ARBA00023136"/>
    </source>
</evidence>
<dbReference type="Proteomes" id="UP000792457">
    <property type="component" value="Unassembled WGS sequence"/>
</dbReference>
<evidence type="ECO:0000313" key="7">
    <source>
        <dbReference type="EMBL" id="KAG8232485.1"/>
    </source>
</evidence>
<dbReference type="GO" id="GO:0016020">
    <property type="term" value="C:membrane"/>
    <property type="evidence" value="ECO:0007669"/>
    <property type="project" value="UniProtKB-SubCell"/>
</dbReference>
<gene>
    <name evidence="7" type="ORF">J437_LFUL011254</name>
</gene>
<feature type="transmembrane region" description="Helical" evidence="5">
    <location>
        <begin position="134"/>
        <end position="154"/>
    </location>
</feature>
<reference evidence="7" key="2">
    <citation type="submission" date="2017-10" db="EMBL/GenBank/DDBJ databases">
        <title>Ladona fulva Genome sequencing and assembly.</title>
        <authorList>
            <person name="Murali S."/>
            <person name="Richards S."/>
            <person name="Bandaranaike D."/>
            <person name="Bellair M."/>
            <person name="Blankenburg K."/>
            <person name="Chao H."/>
            <person name="Dinh H."/>
            <person name="Doddapaneni H."/>
            <person name="Dugan-Rocha S."/>
            <person name="Elkadiri S."/>
            <person name="Gnanaolivu R."/>
            <person name="Hernandez B."/>
            <person name="Skinner E."/>
            <person name="Javaid M."/>
            <person name="Lee S."/>
            <person name="Li M."/>
            <person name="Ming W."/>
            <person name="Munidasa M."/>
            <person name="Muniz J."/>
            <person name="Nguyen L."/>
            <person name="Hughes D."/>
            <person name="Osuji N."/>
            <person name="Pu L.-L."/>
            <person name="Puazo M."/>
            <person name="Qu C."/>
            <person name="Quiroz J."/>
            <person name="Raj R."/>
            <person name="Weissenberger G."/>
            <person name="Xin Y."/>
            <person name="Zou X."/>
            <person name="Han Y."/>
            <person name="Worley K."/>
            <person name="Muzny D."/>
            <person name="Gibbs R."/>
        </authorList>
    </citation>
    <scope>NUCLEOTIDE SEQUENCE</scope>
    <source>
        <strain evidence="7">Sampled in the wild</strain>
    </source>
</reference>
<evidence type="ECO:0000256" key="3">
    <source>
        <dbReference type="ARBA" id="ARBA00022989"/>
    </source>
</evidence>
<dbReference type="SUPFAM" id="SSF103473">
    <property type="entry name" value="MFS general substrate transporter"/>
    <property type="match status" value="1"/>
</dbReference>
<dbReference type="EMBL" id="KZ308622">
    <property type="protein sequence ID" value="KAG8232485.1"/>
    <property type="molecule type" value="Genomic_DNA"/>
</dbReference>
<evidence type="ECO:0000256" key="1">
    <source>
        <dbReference type="ARBA" id="ARBA00004141"/>
    </source>
</evidence>
<feature type="transmembrane region" description="Helical" evidence="5">
    <location>
        <begin position="252"/>
        <end position="273"/>
    </location>
</feature>
<feature type="domain" description="Major facilitator superfamily (MFS) profile" evidence="6">
    <location>
        <begin position="81"/>
        <end position="540"/>
    </location>
</feature>
<dbReference type="InterPro" id="IPR020846">
    <property type="entry name" value="MFS_dom"/>
</dbReference>
<evidence type="ECO:0000256" key="2">
    <source>
        <dbReference type="ARBA" id="ARBA00022692"/>
    </source>
</evidence>
<dbReference type="OrthoDB" id="2261376at2759"/>
<keyword evidence="3 5" id="KW-1133">Transmembrane helix</keyword>
<evidence type="ECO:0000313" key="8">
    <source>
        <dbReference type="Proteomes" id="UP000792457"/>
    </source>
</evidence>
<accession>A0A8K0KF20</accession>
<evidence type="ECO:0000259" key="6">
    <source>
        <dbReference type="PROSITE" id="PS50850"/>
    </source>
</evidence>
<feature type="transmembrane region" description="Helical" evidence="5">
    <location>
        <begin position="452"/>
        <end position="477"/>
    </location>
</feature>
<dbReference type="PROSITE" id="PS50850">
    <property type="entry name" value="MFS"/>
    <property type="match status" value="1"/>
</dbReference>
<protein>
    <recommendedName>
        <fullName evidence="6">Major facilitator superfamily (MFS) profile domain-containing protein</fullName>
    </recommendedName>
</protein>
<dbReference type="PANTHER" id="PTHR24064">
    <property type="entry name" value="SOLUTE CARRIER FAMILY 22 MEMBER"/>
    <property type="match status" value="1"/>
</dbReference>
<dbReference type="AlphaFoldDB" id="A0A8K0KF20"/>
<feature type="transmembrane region" description="Helical" evidence="5">
    <location>
        <begin position="279"/>
        <end position="300"/>
    </location>
</feature>
<dbReference type="Gene3D" id="1.20.1250.20">
    <property type="entry name" value="MFS general substrate transporter like domains"/>
    <property type="match status" value="1"/>
</dbReference>
<reference evidence="7" key="1">
    <citation type="submission" date="2013-04" db="EMBL/GenBank/DDBJ databases">
        <authorList>
            <person name="Qu J."/>
            <person name="Murali S.C."/>
            <person name="Bandaranaike D."/>
            <person name="Bellair M."/>
            <person name="Blankenburg K."/>
            <person name="Chao H."/>
            <person name="Dinh H."/>
            <person name="Doddapaneni H."/>
            <person name="Downs B."/>
            <person name="Dugan-Rocha S."/>
            <person name="Elkadiri S."/>
            <person name="Gnanaolivu R.D."/>
            <person name="Hernandez B."/>
            <person name="Javaid M."/>
            <person name="Jayaseelan J.C."/>
            <person name="Lee S."/>
            <person name="Li M."/>
            <person name="Ming W."/>
            <person name="Munidasa M."/>
            <person name="Muniz J."/>
            <person name="Nguyen L."/>
            <person name="Ongeri F."/>
            <person name="Osuji N."/>
            <person name="Pu L.-L."/>
            <person name="Puazo M."/>
            <person name="Qu C."/>
            <person name="Quiroz J."/>
            <person name="Raj R."/>
            <person name="Weissenberger G."/>
            <person name="Xin Y."/>
            <person name="Zou X."/>
            <person name="Han Y."/>
            <person name="Richards S."/>
            <person name="Worley K."/>
            <person name="Muzny D."/>
            <person name="Gibbs R."/>
        </authorList>
    </citation>
    <scope>NUCLEOTIDE SEQUENCE</scope>
    <source>
        <strain evidence="7">Sampled in the wild</strain>
    </source>
</reference>
<feature type="transmembrane region" description="Helical" evidence="5">
    <location>
        <begin position="370"/>
        <end position="386"/>
    </location>
</feature>
<dbReference type="InterPro" id="IPR005828">
    <property type="entry name" value="MFS_sugar_transport-like"/>
</dbReference>
<dbReference type="Pfam" id="PF00083">
    <property type="entry name" value="Sugar_tr"/>
    <property type="match status" value="1"/>
</dbReference>
<proteinExistence type="predicted"/>
<feature type="transmembrane region" description="Helical" evidence="5">
    <location>
        <begin position="398"/>
        <end position="417"/>
    </location>
</feature>
<feature type="transmembrane region" description="Helical" evidence="5">
    <location>
        <begin position="161"/>
        <end position="181"/>
    </location>
</feature>
<dbReference type="InterPro" id="IPR036259">
    <property type="entry name" value="MFS_trans_sf"/>
</dbReference>
<feature type="transmembrane region" description="Helical" evidence="5">
    <location>
        <begin position="489"/>
        <end position="509"/>
    </location>
</feature>
<dbReference type="GO" id="GO:0022857">
    <property type="term" value="F:transmembrane transporter activity"/>
    <property type="evidence" value="ECO:0007669"/>
    <property type="project" value="InterPro"/>
</dbReference>
<comment type="caution">
    <text evidence="7">The sequence shown here is derived from an EMBL/GenBank/DDBJ whole genome shotgun (WGS) entry which is preliminary data.</text>
</comment>
<organism evidence="7 8">
    <name type="scientific">Ladona fulva</name>
    <name type="common">Scarce chaser dragonfly</name>
    <name type="synonym">Libellula fulva</name>
    <dbReference type="NCBI Taxonomy" id="123851"/>
    <lineage>
        <taxon>Eukaryota</taxon>
        <taxon>Metazoa</taxon>
        <taxon>Ecdysozoa</taxon>
        <taxon>Arthropoda</taxon>
        <taxon>Hexapoda</taxon>
        <taxon>Insecta</taxon>
        <taxon>Pterygota</taxon>
        <taxon>Palaeoptera</taxon>
        <taxon>Odonata</taxon>
        <taxon>Epiprocta</taxon>
        <taxon>Anisoptera</taxon>
        <taxon>Libelluloidea</taxon>
        <taxon>Libellulidae</taxon>
        <taxon>Ladona</taxon>
    </lineage>
</organism>
<feature type="transmembrane region" description="Helical" evidence="5">
    <location>
        <begin position="429"/>
        <end position="446"/>
    </location>
</feature>
<keyword evidence="4 5" id="KW-0472">Membrane</keyword>
<evidence type="ECO:0000256" key="5">
    <source>
        <dbReference type="SAM" id="Phobius"/>
    </source>
</evidence>
<comment type="subcellular location">
    <subcellularLocation>
        <location evidence="1">Membrane</location>
        <topology evidence="1">Multi-pass membrane protein</topology>
    </subcellularLocation>
</comment>
<feature type="transmembrane region" description="Helical" evidence="5">
    <location>
        <begin position="216"/>
        <end position="240"/>
    </location>
</feature>
<feature type="transmembrane region" description="Helical" evidence="5">
    <location>
        <begin position="20"/>
        <end position="41"/>
    </location>
</feature>
<keyword evidence="2 5" id="KW-0812">Transmembrane</keyword>
<feature type="transmembrane region" description="Helical" evidence="5">
    <location>
        <begin position="515"/>
        <end position="535"/>
    </location>
</feature>
<keyword evidence="8" id="KW-1185">Reference proteome</keyword>